<feature type="compositionally biased region" description="Low complexity" evidence="1">
    <location>
        <begin position="20"/>
        <end position="31"/>
    </location>
</feature>
<feature type="compositionally biased region" description="Basic and acidic residues" evidence="1">
    <location>
        <begin position="135"/>
        <end position="152"/>
    </location>
</feature>
<proteinExistence type="predicted"/>
<feature type="region of interest" description="Disordered" evidence="1">
    <location>
        <begin position="124"/>
        <end position="154"/>
    </location>
</feature>
<evidence type="ECO:0000256" key="1">
    <source>
        <dbReference type="SAM" id="MobiDB-lite"/>
    </source>
</evidence>
<evidence type="ECO:0000313" key="3">
    <source>
        <dbReference type="Proteomes" id="UP001228049"/>
    </source>
</evidence>
<name>A0AAD9FJB7_DISEL</name>
<dbReference type="Proteomes" id="UP001228049">
    <property type="component" value="Unassembled WGS sequence"/>
</dbReference>
<accession>A0AAD9FJB7</accession>
<feature type="non-terminal residue" evidence="2">
    <location>
        <position position="272"/>
    </location>
</feature>
<feature type="region of interest" description="Disordered" evidence="1">
    <location>
        <begin position="1"/>
        <end position="31"/>
    </location>
</feature>
<comment type="caution">
    <text evidence="2">The sequence shown here is derived from an EMBL/GenBank/DDBJ whole genome shotgun (WGS) entry which is preliminary data.</text>
</comment>
<feature type="compositionally biased region" description="Basic and acidic residues" evidence="1">
    <location>
        <begin position="1"/>
        <end position="19"/>
    </location>
</feature>
<dbReference type="EMBL" id="JASDAP010000004">
    <property type="protein sequence ID" value="KAK1904882.1"/>
    <property type="molecule type" value="Genomic_DNA"/>
</dbReference>
<dbReference type="AlphaFoldDB" id="A0AAD9FJB7"/>
<protein>
    <submittedName>
        <fullName evidence="2">Acyl-lipid (8-3)-desaturase B</fullName>
    </submittedName>
</protein>
<gene>
    <name evidence="2" type="ORF">KUDE01_012063</name>
</gene>
<sequence length="272" mass="31277">MSHLILPERKESESNEKRGMAAAKSGGAVVAKRAGDERRRLVIAESKSNRMMESRGMEEHKHYSRELGWNESLIVGRGPMTNADSPTVHSSFIAAKLQDEAPEAWWRWDEIKIKEKREDMLVILAGPDGPGSQRMKRESGRKKECERKEVQHPRTQAHPGVLYQTTTSPQEKHKHPIISGDDTKWDDKTSQMLASPLFPPCSDTEKLEHGTENPWVSLYTYMDDEDAFGVPLAWRGCVGQEKEERYELLWLGFHYWVECRDQMDSGRKRKKS</sequence>
<keyword evidence="3" id="KW-1185">Reference proteome</keyword>
<evidence type="ECO:0000313" key="2">
    <source>
        <dbReference type="EMBL" id="KAK1904882.1"/>
    </source>
</evidence>
<organism evidence="2 3">
    <name type="scientific">Dissostichus eleginoides</name>
    <name type="common">Patagonian toothfish</name>
    <name type="synonym">Dissostichus amissus</name>
    <dbReference type="NCBI Taxonomy" id="100907"/>
    <lineage>
        <taxon>Eukaryota</taxon>
        <taxon>Metazoa</taxon>
        <taxon>Chordata</taxon>
        <taxon>Craniata</taxon>
        <taxon>Vertebrata</taxon>
        <taxon>Euteleostomi</taxon>
        <taxon>Actinopterygii</taxon>
        <taxon>Neopterygii</taxon>
        <taxon>Teleostei</taxon>
        <taxon>Neoteleostei</taxon>
        <taxon>Acanthomorphata</taxon>
        <taxon>Eupercaria</taxon>
        <taxon>Perciformes</taxon>
        <taxon>Notothenioidei</taxon>
        <taxon>Nototheniidae</taxon>
        <taxon>Dissostichus</taxon>
    </lineage>
</organism>
<reference evidence="2" key="1">
    <citation type="submission" date="2023-04" db="EMBL/GenBank/DDBJ databases">
        <title>Chromosome-level genome of Chaenocephalus aceratus.</title>
        <authorList>
            <person name="Park H."/>
        </authorList>
    </citation>
    <scope>NUCLEOTIDE SEQUENCE</scope>
    <source>
        <strain evidence="2">DE</strain>
        <tissue evidence="2">Muscle</tissue>
    </source>
</reference>